<reference evidence="6 7" key="1">
    <citation type="submission" date="2017-06" db="EMBL/GenBank/DDBJ databases">
        <title>Novel microbial phyla capable of carbon fixation and sulfur reduction in deep-sea sediments.</title>
        <authorList>
            <person name="Huang J."/>
            <person name="Baker B."/>
            <person name="Wang Y."/>
        </authorList>
    </citation>
    <scope>NUCLEOTIDE SEQUENCE [LARGE SCALE GENOMIC DNA]</scope>
    <source>
        <strain evidence="6">B3_TA06</strain>
    </source>
</reference>
<dbReference type="InterPro" id="IPR050330">
    <property type="entry name" value="Bact_OuterMem_StrucFunc"/>
</dbReference>
<feature type="domain" description="OmpA-like" evidence="5">
    <location>
        <begin position="445"/>
        <end position="561"/>
    </location>
</feature>
<gene>
    <name evidence="6" type="ORF">CEE36_03130</name>
</gene>
<dbReference type="Pfam" id="PF00691">
    <property type="entry name" value="OmpA"/>
    <property type="match status" value="1"/>
</dbReference>
<dbReference type="InterPro" id="IPR008969">
    <property type="entry name" value="CarboxyPept-like_regulatory"/>
</dbReference>
<dbReference type="Pfam" id="PF13620">
    <property type="entry name" value="CarboxypepD_reg"/>
    <property type="match status" value="1"/>
</dbReference>
<dbReference type="PANTHER" id="PTHR30329">
    <property type="entry name" value="STATOR ELEMENT OF FLAGELLAR MOTOR COMPLEX"/>
    <property type="match status" value="1"/>
</dbReference>
<dbReference type="CDD" id="cd07185">
    <property type="entry name" value="OmpA_C-like"/>
    <property type="match status" value="1"/>
</dbReference>
<evidence type="ECO:0000259" key="5">
    <source>
        <dbReference type="PROSITE" id="PS51123"/>
    </source>
</evidence>
<dbReference type="SUPFAM" id="SSF49464">
    <property type="entry name" value="Carboxypeptidase regulatory domain-like"/>
    <property type="match status" value="2"/>
</dbReference>
<protein>
    <recommendedName>
        <fullName evidence="5">OmpA-like domain-containing protein</fullName>
    </recommendedName>
</protein>
<proteinExistence type="predicted"/>
<evidence type="ECO:0000313" key="6">
    <source>
        <dbReference type="EMBL" id="TKJ43693.1"/>
    </source>
</evidence>
<dbReference type="InterPro" id="IPR006664">
    <property type="entry name" value="OMP_bac"/>
</dbReference>
<dbReference type="SUPFAM" id="SSF103088">
    <property type="entry name" value="OmpA-like"/>
    <property type="match status" value="1"/>
</dbReference>
<sequence>MKRNTFLIPIIISVFLLWDGHAQARPNRWAQNGALDVFYAPTGEQGLLSFSFIHLAGGYSDHVYGHDYSGIGFAPLSFLEFSTAVYADGFRSDDYRYLMGPIMLSPALKTGYDFYLGSEPNEKRFFLAPGLVALGRFATASVWVGDSTSVPDPPPALDLVGILGVGYDIVGFYINAGYGMGFESGEVNTSLPWGAALQVSPIEILDLAVEVTNRTPTDDVLSFDALQVTPMVRMSTAAVTAATFDLAVPIGIGSSLYPWKIELGISAGFDLIQPPKIPRAHLLGRVVDEETTDPLAARLIFPEAEIEPVMTDSATGDYSVELTLGVYRIRAESPGYKWKEKGVVLQDGDERVLDFSLAKERQPRAQLSGTVKDTKSGEALEGVLVSFGRTDIPEVTTDALGIFKAAVPQGDYLVTFSREGYAQEKRSVSLKDGEVRELNVSLSPSEPARMPEFENVLFNPGSAVIMPESYAVLEEVTRFLETYPTVHIQIGGHTDSVGEEEVNMRLSQQRADAVKGWLVASGIDASRLMARGYGETRPIGDNRTRSGQRANRRIEFVILSE</sequence>
<dbReference type="Proteomes" id="UP000317778">
    <property type="component" value="Unassembled WGS sequence"/>
</dbReference>
<comment type="caution">
    <text evidence="6">The sequence shown here is derived from an EMBL/GenBank/DDBJ whole genome shotgun (WGS) entry which is preliminary data.</text>
</comment>
<dbReference type="InterPro" id="IPR036737">
    <property type="entry name" value="OmpA-like_sf"/>
</dbReference>
<comment type="subcellular location">
    <subcellularLocation>
        <location evidence="1">Cell outer membrane</location>
    </subcellularLocation>
</comment>
<dbReference type="PANTHER" id="PTHR30329:SF21">
    <property type="entry name" value="LIPOPROTEIN YIAD-RELATED"/>
    <property type="match status" value="1"/>
</dbReference>
<dbReference type="GO" id="GO:0009279">
    <property type="term" value="C:cell outer membrane"/>
    <property type="evidence" value="ECO:0007669"/>
    <property type="project" value="UniProtKB-SubCell"/>
</dbReference>
<dbReference type="EMBL" id="NJBO01000003">
    <property type="protein sequence ID" value="TKJ43693.1"/>
    <property type="molecule type" value="Genomic_DNA"/>
</dbReference>
<evidence type="ECO:0000256" key="1">
    <source>
        <dbReference type="ARBA" id="ARBA00004442"/>
    </source>
</evidence>
<dbReference type="PRINTS" id="PR01021">
    <property type="entry name" value="OMPADOMAIN"/>
</dbReference>
<evidence type="ECO:0000256" key="4">
    <source>
        <dbReference type="PROSITE-ProRule" id="PRU00473"/>
    </source>
</evidence>
<evidence type="ECO:0000256" key="3">
    <source>
        <dbReference type="ARBA" id="ARBA00023237"/>
    </source>
</evidence>
<keyword evidence="2 4" id="KW-0472">Membrane</keyword>
<organism evidence="6 7">
    <name type="scientific">candidate division TA06 bacterium B3_TA06</name>
    <dbReference type="NCBI Taxonomy" id="2012487"/>
    <lineage>
        <taxon>Bacteria</taxon>
        <taxon>Bacteria division TA06</taxon>
    </lineage>
</organism>
<dbReference type="AlphaFoldDB" id="A0A532V906"/>
<name>A0A532V906_UNCT6</name>
<accession>A0A532V906</accession>
<dbReference type="Gene3D" id="3.30.1330.60">
    <property type="entry name" value="OmpA-like domain"/>
    <property type="match status" value="1"/>
</dbReference>
<evidence type="ECO:0000256" key="2">
    <source>
        <dbReference type="ARBA" id="ARBA00023136"/>
    </source>
</evidence>
<keyword evidence="3" id="KW-0998">Cell outer membrane</keyword>
<dbReference type="Gene3D" id="2.60.40.1120">
    <property type="entry name" value="Carboxypeptidase-like, regulatory domain"/>
    <property type="match status" value="2"/>
</dbReference>
<dbReference type="InterPro" id="IPR006665">
    <property type="entry name" value="OmpA-like"/>
</dbReference>
<dbReference type="PROSITE" id="PS51123">
    <property type="entry name" value="OMPA_2"/>
    <property type="match status" value="1"/>
</dbReference>
<evidence type="ECO:0000313" key="7">
    <source>
        <dbReference type="Proteomes" id="UP000317778"/>
    </source>
</evidence>